<evidence type="ECO:0000256" key="8">
    <source>
        <dbReference type="ARBA" id="ARBA00038263"/>
    </source>
</evidence>
<keyword evidence="12" id="KW-1185">Reference proteome</keyword>
<dbReference type="SUPFAM" id="SSF51126">
    <property type="entry name" value="Pectin lyase-like"/>
    <property type="match status" value="1"/>
</dbReference>
<dbReference type="InterPro" id="IPR052052">
    <property type="entry name" value="Polysaccharide_Lyase_9"/>
</dbReference>
<keyword evidence="5" id="KW-0732">Signal</keyword>
<dbReference type="GO" id="GO:0005576">
    <property type="term" value="C:extracellular region"/>
    <property type="evidence" value="ECO:0007669"/>
    <property type="project" value="UniProtKB-SubCell"/>
</dbReference>
<evidence type="ECO:0000313" key="11">
    <source>
        <dbReference type="EMBL" id="KIP64234.1"/>
    </source>
</evidence>
<comment type="similarity">
    <text evidence="8">Belongs to the polysaccharide lyase 9 family.</text>
</comment>
<feature type="domain" description="Right handed beta helix" evidence="10">
    <location>
        <begin position="268"/>
        <end position="455"/>
    </location>
</feature>
<evidence type="ECO:0000256" key="9">
    <source>
        <dbReference type="SAM" id="MobiDB-lite"/>
    </source>
</evidence>
<feature type="region of interest" description="Disordered" evidence="9">
    <location>
        <begin position="124"/>
        <end position="143"/>
    </location>
</feature>
<accession>A0A0D0J1U3</accession>
<evidence type="ECO:0000313" key="12">
    <source>
        <dbReference type="Proteomes" id="UP000032046"/>
    </source>
</evidence>
<proteinExistence type="inferred from homology"/>
<evidence type="ECO:0000256" key="6">
    <source>
        <dbReference type="ARBA" id="ARBA00022837"/>
    </source>
</evidence>
<evidence type="ECO:0000256" key="1">
    <source>
        <dbReference type="ARBA" id="ARBA00001913"/>
    </source>
</evidence>
<dbReference type="SMART" id="SM00710">
    <property type="entry name" value="PbH1"/>
    <property type="match status" value="3"/>
</dbReference>
<dbReference type="Gene3D" id="2.160.20.10">
    <property type="entry name" value="Single-stranded right-handed beta-helix, Pectin lyase-like"/>
    <property type="match status" value="1"/>
</dbReference>
<evidence type="ECO:0000256" key="4">
    <source>
        <dbReference type="ARBA" id="ARBA00022723"/>
    </source>
</evidence>
<dbReference type="EMBL" id="JXQK01000028">
    <property type="protein sequence ID" value="KIP64234.1"/>
    <property type="molecule type" value="Genomic_DNA"/>
</dbReference>
<dbReference type="InterPro" id="IPR039448">
    <property type="entry name" value="Beta_helix"/>
</dbReference>
<feature type="compositionally biased region" description="Low complexity" evidence="9">
    <location>
        <begin position="132"/>
        <end position="143"/>
    </location>
</feature>
<organism evidence="11 12">
    <name type="scientific">Prevotella pectinovora</name>
    <dbReference type="NCBI Taxonomy" id="1602169"/>
    <lineage>
        <taxon>Bacteria</taxon>
        <taxon>Pseudomonadati</taxon>
        <taxon>Bacteroidota</taxon>
        <taxon>Bacteroidia</taxon>
        <taxon>Bacteroidales</taxon>
        <taxon>Prevotellaceae</taxon>
        <taxon>Prevotella</taxon>
    </lineage>
</organism>
<dbReference type="InterPro" id="IPR006626">
    <property type="entry name" value="PbH1"/>
</dbReference>
<evidence type="ECO:0000259" key="10">
    <source>
        <dbReference type="Pfam" id="PF13229"/>
    </source>
</evidence>
<dbReference type="InterPro" id="IPR012334">
    <property type="entry name" value="Pectin_lyas_fold"/>
</dbReference>
<evidence type="ECO:0000256" key="3">
    <source>
        <dbReference type="ARBA" id="ARBA00022525"/>
    </source>
</evidence>
<dbReference type="Pfam" id="PF13229">
    <property type="entry name" value="Beta_helix"/>
    <property type="match status" value="1"/>
</dbReference>
<keyword evidence="3" id="KW-0964">Secreted</keyword>
<reference evidence="11 12" key="1">
    <citation type="submission" date="2015-01" db="EMBL/GenBank/DDBJ databases">
        <title>Comparative genomics of non-oral Prevotella species.</title>
        <authorList>
            <person name="Accetto T."/>
            <person name="Nograsek B."/>
            <person name="Avgustin G."/>
        </authorList>
    </citation>
    <scope>NUCLEOTIDE SEQUENCE [LARGE SCALE GENOMIC DNA]</scope>
    <source>
        <strain evidence="11 12">P5-119</strain>
    </source>
</reference>
<dbReference type="GO" id="GO:0016837">
    <property type="term" value="F:carbon-oxygen lyase activity, acting on polysaccharides"/>
    <property type="evidence" value="ECO:0007669"/>
    <property type="project" value="TreeGrafter"/>
</dbReference>
<evidence type="ECO:0000256" key="7">
    <source>
        <dbReference type="ARBA" id="ARBA00023239"/>
    </source>
</evidence>
<evidence type="ECO:0000256" key="2">
    <source>
        <dbReference type="ARBA" id="ARBA00004613"/>
    </source>
</evidence>
<dbReference type="AlphaFoldDB" id="A0A0D0J1U3"/>
<gene>
    <name evidence="11" type="ORF">ST44_02565</name>
</gene>
<comment type="subcellular location">
    <subcellularLocation>
        <location evidence="2">Secreted</location>
    </subcellularLocation>
</comment>
<keyword evidence="7" id="KW-0456">Lyase</keyword>
<evidence type="ECO:0000256" key="5">
    <source>
        <dbReference type="ARBA" id="ARBA00022729"/>
    </source>
</evidence>
<comment type="cofactor">
    <cofactor evidence="1">
        <name>Ca(2+)</name>
        <dbReference type="ChEBI" id="CHEBI:29108"/>
    </cofactor>
</comment>
<protein>
    <submittedName>
        <fullName evidence="11">Contig28, whole genome shotgun sequence</fullName>
    </submittedName>
</protein>
<comment type="caution">
    <text evidence="11">The sequence shown here is derived from an EMBL/GenBank/DDBJ whole genome shotgun (WGS) entry which is preliminary data.</text>
</comment>
<dbReference type="InterPro" id="IPR011050">
    <property type="entry name" value="Pectin_lyase_fold/virulence"/>
</dbReference>
<dbReference type="PANTHER" id="PTHR40088">
    <property type="entry name" value="PECTATE LYASE (EUROFUNG)"/>
    <property type="match status" value="1"/>
</dbReference>
<dbReference type="STRING" id="1602171.ST44_02565"/>
<keyword evidence="4" id="KW-0479">Metal-binding</keyword>
<sequence>MDNAPVKANDTELDVAKGLTFTITANDNGNLRLGGSTGALWLGDASSLVVPNRKAGEMVKIEYCTSNKSSTRSLALVNLEGTFPASTGKEHQQGSGKIVADGDVVVGITGGMYIYSLAVGDEETIGGGGGTSPDNPDNPNDQTPGLDYMTGDAPIATAKLGSGPKIYVSPTGSDANDGLTPETALASIQLAIDKAVDPGTTICLAAGEYRPTARININDRNGTADNYNSLVCLDGRAVINCDHPYHSHSDNPYQGIRLTSSYWHFYHVDVTNASDNGLLIERNKPTGGSSTDIQNRTQDAHDNIIEDCKFYRNGDTGVQIKNLGAYNYILNCDAFENKDEGDGDADGFAPKISVGTGNYFYGCRAYNNSDDGYDVFFKKSGGFKDNVTIVFENCLAYENAIINGALTQGNGNGFKCGSDQGAMNVVLNRCIAVNNVNKGFDQNHNSGDIIMNNCTGYALKSVDGLTLKKSYSYRAYEDIAAGHELVATNCISINDNLKTDTHHEDPTKLGEKSTKYGRTQISVGTLVTTDLSVDPSNVVNEDNYAELIADRDANGDLQWDNITWAHPVEGNALLVDKGTVVDENTKYASQNVRIPAIRYAGAAPDLGAFELGLKSKSVAFGSATNGIGYIQNSESNGKKVRLVQAFNGQVIVSVDGAQAKDKFVISAYDADGMLLGKHDFNGTNTSIYLPKSNGMIILKVNGKNLKESLKVVVK</sequence>
<keyword evidence="6" id="KW-0106">Calcium</keyword>
<dbReference type="GO" id="GO:0046872">
    <property type="term" value="F:metal ion binding"/>
    <property type="evidence" value="ECO:0007669"/>
    <property type="project" value="UniProtKB-KW"/>
</dbReference>
<dbReference type="Proteomes" id="UP000032046">
    <property type="component" value="Unassembled WGS sequence"/>
</dbReference>
<dbReference type="PANTHER" id="PTHR40088:SF1">
    <property type="entry name" value="PECTATE LYASE PEL9"/>
    <property type="match status" value="1"/>
</dbReference>
<name>A0A0D0J1U3_9BACT</name>